<gene>
    <name evidence="2" type="ORF">L198_01843</name>
</gene>
<dbReference type="Proteomes" id="UP000094819">
    <property type="component" value="Unassembled WGS sequence"/>
</dbReference>
<feature type="compositionally biased region" description="Polar residues" evidence="1">
    <location>
        <begin position="99"/>
        <end position="115"/>
    </location>
</feature>
<evidence type="ECO:0000313" key="2">
    <source>
        <dbReference type="EMBL" id="ODO05155.1"/>
    </source>
</evidence>
<feature type="compositionally biased region" description="Basic and acidic residues" evidence="1">
    <location>
        <begin position="86"/>
        <end position="95"/>
    </location>
</feature>
<dbReference type="AlphaFoldDB" id="A0A1E3JWD3"/>
<protein>
    <submittedName>
        <fullName evidence="2">Uncharacterized protein</fullName>
    </submittedName>
</protein>
<accession>A0A1E3JWD3</accession>
<organism evidence="2 3">
    <name type="scientific">Cryptococcus wingfieldii CBS 7118</name>
    <dbReference type="NCBI Taxonomy" id="1295528"/>
    <lineage>
        <taxon>Eukaryota</taxon>
        <taxon>Fungi</taxon>
        <taxon>Dikarya</taxon>
        <taxon>Basidiomycota</taxon>
        <taxon>Agaricomycotina</taxon>
        <taxon>Tremellomycetes</taxon>
        <taxon>Tremellales</taxon>
        <taxon>Cryptococcaceae</taxon>
        <taxon>Cryptococcus</taxon>
    </lineage>
</organism>
<dbReference type="GeneID" id="30191056"/>
<evidence type="ECO:0000313" key="3">
    <source>
        <dbReference type="Proteomes" id="UP000094819"/>
    </source>
</evidence>
<name>A0A1E3JWD3_9TREE</name>
<keyword evidence="3" id="KW-1185">Reference proteome</keyword>
<reference evidence="2 3" key="1">
    <citation type="submission" date="2016-06" db="EMBL/GenBank/DDBJ databases">
        <title>Evolution of pathogenesis and genome organization in the Tremellales.</title>
        <authorList>
            <person name="Cuomo C."/>
            <person name="Litvintseva A."/>
            <person name="Heitman J."/>
            <person name="Chen Y."/>
            <person name="Sun S."/>
            <person name="Springer D."/>
            <person name="Dromer F."/>
            <person name="Young S."/>
            <person name="Zeng Q."/>
            <person name="Chapman S."/>
            <person name="Gujja S."/>
            <person name="Saif S."/>
            <person name="Birren B."/>
        </authorList>
    </citation>
    <scope>NUCLEOTIDE SEQUENCE [LARGE SCALE GENOMIC DNA]</scope>
    <source>
        <strain evidence="2 3">CBS 7118</strain>
    </source>
</reference>
<proteinExistence type="predicted"/>
<feature type="region of interest" description="Disordered" evidence="1">
    <location>
        <begin position="1"/>
        <end position="124"/>
    </location>
</feature>
<dbReference type="RefSeq" id="XP_019033810.1">
    <property type="nucleotide sequence ID" value="XM_019174003.1"/>
</dbReference>
<sequence length="158" mass="16927">MSIHPALSLQDDASAMMPPAQQSSASTGPLRASQLLDMMGPESDGVSPATLEYVKPPQRRGRPAYQFEPPPMAAVEPSSSLDSDDDSHPLSRNDLESFSVASDTTSSLAKATSSVPALARQRENHHVELPGRYLKESAKSEAANFDGLFDSVLNGDDW</sequence>
<dbReference type="EMBL" id="AWGH01000004">
    <property type="protein sequence ID" value="ODO05155.1"/>
    <property type="molecule type" value="Genomic_DNA"/>
</dbReference>
<evidence type="ECO:0000256" key="1">
    <source>
        <dbReference type="SAM" id="MobiDB-lite"/>
    </source>
</evidence>
<comment type="caution">
    <text evidence="2">The sequence shown here is derived from an EMBL/GenBank/DDBJ whole genome shotgun (WGS) entry which is preliminary data.</text>
</comment>
<dbReference type="OrthoDB" id="10622120at2759"/>